<proteinExistence type="predicted"/>
<accession>A0A1I1EFZ3</accession>
<reference evidence="1 2" key="1">
    <citation type="submission" date="2016-10" db="EMBL/GenBank/DDBJ databases">
        <authorList>
            <person name="de Groot N.N."/>
        </authorList>
    </citation>
    <scope>NUCLEOTIDE SEQUENCE [LARGE SCALE GENOMIC DNA]</scope>
    <source>
        <strain evidence="1 2">DSM 6793</strain>
    </source>
</reference>
<evidence type="ECO:0000313" key="2">
    <source>
        <dbReference type="Proteomes" id="UP000199514"/>
    </source>
</evidence>
<sequence length="157" mass="18128">MDVGFEFLLPIESKITTIKFEQPVYEWQGEKFPQGQEEAWFHYFKLTKSNVPDHIIPLLPNDFQGEQWQCISILDGIENLINELSVDTNVPKKNDILLNLLYSLTGVEKKWVVVFEPDYDCIDEVIEGDVHIAFRKVVDSLTLERNGFVLWSCSSGC</sequence>
<gene>
    <name evidence="1" type="ORF">SAMN05421780_101793</name>
</gene>
<dbReference type="EMBL" id="FOLE01000001">
    <property type="protein sequence ID" value="SFB86074.1"/>
    <property type="molecule type" value="Genomic_DNA"/>
</dbReference>
<dbReference type="AlphaFoldDB" id="A0A1I1EFZ3"/>
<evidence type="ECO:0000313" key="1">
    <source>
        <dbReference type="EMBL" id="SFB86074.1"/>
    </source>
</evidence>
<protein>
    <submittedName>
        <fullName evidence="1">Uncharacterized protein</fullName>
    </submittedName>
</protein>
<dbReference type="RefSeq" id="WP_091507636.1">
    <property type="nucleotide sequence ID" value="NZ_FOLE01000001.1"/>
</dbReference>
<dbReference type="OrthoDB" id="665828at2"/>
<name>A0A1I1EFZ3_9BACT</name>
<keyword evidence="2" id="KW-1185">Reference proteome</keyword>
<organism evidence="1 2">
    <name type="scientific">Flexibacter flexilis DSM 6793</name>
    <dbReference type="NCBI Taxonomy" id="927664"/>
    <lineage>
        <taxon>Bacteria</taxon>
        <taxon>Pseudomonadati</taxon>
        <taxon>Bacteroidota</taxon>
        <taxon>Cytophagia</taxon>
        <taxon>Cytophagales</taxon>
        <taxon>Flexibacteraceae</taxon>
        <taxon>Flexibacter</taxon>
    </lineage>
</organism>
<dbReference type="Proteomes" id="UP000199514">
    <property type="component" value="Unassembled WGS sequence"/>
</dbReference>